<organism evidence="7 8">
    <name type="scientific">Yinghuangia soli</name>
    <dbReference type="NCBI Taxonomy" id="2908204"/>
    <lineage>
        <taxon>Bacteria</taxon>
        <taxon>Bacillati</taxon>
        <taxon>Actinomycetota</taxon>
        <taxon>Actinomycetes</taxon>
        <taxon>Kitasatosporales</taxon>
        <taxon>Streptomycetaceae</taxon>
        <taxon>Yinghuangia</taxon>
    </lineage>
</organism>
<dbReference type="GO" id="GO:0055085">
    <property type="term" value="P:transmembrane transport"/>
    <property type="evidence" value="ECO:0007669"/>
    <property type="project" value="UniProtKB-ARBA"/>
</dbReference>
<sequence length="361" mass="38032">MKTDDKRGTPLPGAAPGAAPGADPDTPLLSVRGLRVRYRNAGRPFEAVAGLDLTVHAGETLGLVGESGCGKSTVARAVARIEDDVSGAIVFDGQDVTRARGRALKPYRRRVGMVFQDPIASLNPRRTVRDIIATPLTLAGKGDPAEVRARVGELAELVGLHPSMLERRPHEMSGGQCQRVSIARALACLPELLLCDEVVSALDVSIQAQVLNLLMDIRERQRLAMLFISHDLAVVRQLSDRVAVMYLGMLCEDAPVDELFGRPAHPYTRALLASVPGGAGPGAEPEPGSAGAGSGPAGVASADVAHRLLSGDLPSPLDPPSGCRFRTRCPLAQARCAAEVPQPVEVRPGHRVACHFPLVAA</sequence>
<evidence type="ECO:0000256" key="4">
    <source>
        <dbReference type="ARBA" id="ARBA00022840"/>
    </source>
</evidence>
<keyword evidence="2" id="KW-0813">Transport</keyword>
<dbReference type="GO" id="GO:0005524">
    <property type="term" value="F:ATP binding"/>
    <property type="evidence" value="ECO:0007669"/>
    <property type="project" value="UniProtKB-KW"/>
</dbReference>
<feature type="region of interest" description="Disordered" evidence="5">
    <location>
        <begin position="276"/>
        <end position="298"/>
    </location>
</feature>
<dbReference type="InterPro" id="IPR027417">
    <property type="entry name" value="P-loop_NTPase"/>
</dbReference>
<evidence type="ECO:0000256" key="1">
    <source>
        <dbReference type="ARBA" id="ARBA00005417"/>
    </source>
</evidence>
<dbReference type="PROSITE" id="PS50893">
    <property type="entry name" value="ABC_TRANSPORTER_2"/>
    <property type="match status" value="1"/>
</dbReference>
<protein>
    <submittedName>
        <fullName evidence="7">ABC transporter ATP-binding protein</fullName>
    </submittedName>
</protein>
<proteinExistence type="inferred from homology"/>
<evidence type="ECO:0000256" key="3">
    <source>
        <dbReference type="ARBA" id="ARBA00022741"/>
    </source>
</evidence>
<name>A0AA41Q3I4_9ACTN</name>
<feature type="region of interest" description="Disordered" evidence="5">
    <location>
        <begin position="1"/>
        <end position="26"/>
    </location>
</feature>
<dbReference type="RefSeq" id="WP_235055557.1">
    <property type="nucleotide sequence ID" value="NZ_JAKFHA010000019.1"/>
</dbReference>
<evidence type="ECO:0000256" key="5">
    <source>
        <dbReference type="SAM" id="MobiDB-lite"/>
    </source>
</evidence>
<keyword evidence="3" id="KW-0547">Nucleotide-binding</keyword>
<dbReference type="Pfam" id="PF08352">
    <property type="entry name" value="oligo_HPY"/>
    <property type="match status" value="2"/>
</dbReference>
<dbReference type="NCBIfam" id="TIGR01727">
    <property type="entry name" value="oligo_HPY"/>
    <property type="match status" value="1"/>
</dbReference>
<dbReference type="EMBL" id="JAKFHA010000019">
    <property type="protein sequence ID" value="MCF2530888.1"/>
    <property type="molecule type" value="Genomic_DNA"/>
</dbReference>
<reference evidence="7" key="1">
    <citation type="submission" date="2022-01" db="EMBL/GenBank/DDBJ databases">
        <title>Genome-Based Taxonomic Classification of the Phylum Actinobacteria.</title>
        <authorList>
            <person name="Gao Y."/>
        </authorList>
    </citation>
    <scope>NUCLEOTIDE SEQUENCE</scope>
    <source>
        <strain evidence="7">KLBMP 8922</strain>
    </source>
</reference>
<keyword evidence="4 7" id="KW-0067">ATP-binding</keyword>
<feature type="compositionally biased region" description="Low complexity" evidence="5">
    <location>
        <begin position="9"/>
        <end position="26"/>
    </location>
</feature>
<dbReference type="CDD" id="cd03257">
    <property type="entry name" value="ABC_NikE_OppD_transporters"/>
    <property type="match status" value="1"/>
</dbReference>
<evidence type="ECO:0000313" key="8">
    <source>
        <dbReference type="Proteomes" id="UP001165378"/>
    </source>
</evidence>
<keyword evidence="8" id="KW-1185">Reference proteome</keyword>
<dbReference type="InterPro" id="IPR050319">
    <property type="entry name" value="ABC_transp_ATP-bind"/>
</dbReference>
<dbReference type="PANTHER" id="PTHR43776:SF7">
    <property type="entry name" value="D,D-DIPEPTIDE TRANSPORT ATP-BINDING PROTEIN DDPF-RELATED"/>
    <property type="match status" value="1"/>
</dbReference>
<gene>
    <name evidence="7" type="ORF">LZ495_27250</name>
</gene>
<dbReference type="InterPro" id="IPR017871">
    <property type="entry name" value="ABC_transporter-like_CS"/>
</dbReference>
<comment type="caution">
    <text evidence="7">The sequence shown here is derived from an EMBL/GenBank/DDBJ whole genome shotgun (WGS) entry which is preliminary data.</text>
</comment>
<dbReference type="PANTHER" id="PTHR43776">
    <property type="entry name" value="TRANSPORT ATP-BINDING PROTEIN"/>
    <property type="match status" value="1"/>
</dbReference>
<dbReference type="SUPFAM" id="SSF52540">
    <property type="entry name" value="P-loop containing nucleoside triphosphate hydrolases"/>
    <property type="match status" value="1"/>
</dbReference>
<evidence type="ECO:0000313" key="7">
    <source>
        <dbReference type="EMBL" id="MCF2530888.1"/>
    </source>
</evidence>
<dbReference type="InterPro" id="IPR013563">
    <property type="entry name" value="Oligopep_ABC_C"/>
</dbReference>
<evidence type="ECO:0000256" key="2">
    <source>
        <dbReference type="ARBA" id="ARBA00022448"/>
    </source>
</evidence>
<accession>A0AA41Q3I4</accession>
<dbReference type="InterPro" id="IPR003593">
    <property type="entry name" value="AAA+_ATPase"/>
</dbReference>
<dbReference type="Gene3D" id="3.40.50.300">
    <property type="entry name" value="P-loop containing nucleotide triphosphate hydrolases"/>
    <property type="match status" value="1"/>
</dbReference>
<dbReference type="SMART" id="SM00382">
    <property type="entry name" value="AAA"/>
    <property type="match status" value="1"/>
</dbReference>
<dbReference type="GO" id="GO:0016887">
    <property type="term" value="F:ATP hydrolysis activity"/>
    <property type="evidence" value="ECO:0007669"/>
    <property type="project" value="InterPro"/>
</dbReference>
<dbReference type="AlphaFoldDB" id="A0AA41Q3I4"/>
<dbReference type="Pfam" id="PF00005">
    <property type="entry name" value="ABC_tran"/>
    <property type="match status" value="1"/>
</dbReference>
<dbReference type="PROSITE" id="PS00211">
    <property type="entry name" value="ABC_TRANSPORTER_1"/>
    <property type="match status" value="1"/>
</dbReference>
<feature type="compositionally biased region" description="Low complexity" evidence="5">
    <location>
        <begin position="276"/>
        <end position="289"/>
    </location>
</feature>
<evidence type="ECO:0000259" key="6">
    <source>
        <dbReference type="PROSITE" id="PS50893"/>
    </source>
</evidence>
<dbReference type="GO" id="GO:0015833">
    <property type="term" value="P:peptide transport"/>
    <property type="evidence" value="ECO:0007669"/>
    <property type="project" value="InterPro"/>
</dbReference>
<dbReference type="InterPro" id="IPR003439">
    <property type="entry name" value="ABC_transporter-like_ATP-bd"/>
</dbReference>
<feature type="domain" description="ABC transporter" evidence="6">
    <location>
        <begin position="31"/>
        <end position="272"/>
    </location>
</feature>
<dbReference type="Proteomes" id="UP001165378">
    <property type="component" value="Unassembled WGS sequence"/>
</dbReference>
<dbReference type="FunFam" id="3.40.50.300:FF:000016">
    <property type="entry name" value="Oligopeptide ABC transporter ATP-binding component"/>
    <property type="match status" value="1"/>
</dbReference>
<comment type="similarity">
    <text evidence="1">Belongs to the ABC transporter superfamily.</text>
</comment>